<dbReference type="PANTHER" id="PTHR41286:SF1">
    <property type="entry name" value="HNH NUCLEASE YAJD-RELATED"/>
    <property type="match status" value="1"/>
</dbReference>
<dbReference type="InterPro" id="IPR003615">
    <property type="entry name" value="HNH_nuc"/>
</dbReference>
<protein>
    <recommendedName>
        <fullName evidence="4">Putative HNH nuclease YajD</fullName>
    </recommendedName>
</protein>
<evidence type="ECO:0000259" key="6">
    <source>
        <dbReference type="SMART" id="SM00507"/>
    </source>
</evidence>
<proteinExistence type="inferred from homology"/>
<gene>
    <name evidence="7" type="ORF">H2LOC_013675</name>
</gene>
<dbReference type="KEGG" id="mhey:H2LOC_013675"/>
<keyword evidence="2" id="KW-0378">Hydrolase</keyword>
<dbReference type="CDD" id="cd00085">
    <property type="entry name" value="HNHc"/>
    <property type="match status" value="1"/>
</dbReference>
<evidence type="ECO:0000256" key="5">
    <source>
        <dbReference type="SAM" id="MobiDB-lite"/>
    </source>
</evidence>
<dbReference type="AlphaFoldDB" id="A0A6B8KG04"/>
<keyword evidence="7" id="KW-0255">Endonuclease</keyword>
<dbReference type="GO" id="GO:0005829">
    <property type="term" value="C:cytosol"/>
    <property type="evidence" value="ECO:0007669"/>
    <property type="project" value="TreeGrafter"/>
</dbReference>
<organism evidence="7 8">
    <name type="scientific">Methylocystis heyeri</name>
    <dbReference type="NCBI Taxonomy" id="391905"/>
    <lineage>
        <taxon>Bacteria</taxon>
        <taxon>Pseudomonadati</taxon>
        <taxon>Pseudomonadota</taxon>
        <taxon>Alphaproteobacteria</taxon>
        <taxon>Hyphomicrobiales</taxon>
        <taxon>Methylocystaceae</taxon>
        <taxon>Methylocystis</taxon>
    </lineage>
</organism>
<keyword evidence="8" id="KW-1185">Reference proteome</keyword>
<evidence type="ECO:0000313" key="7">
    <source>
        <dbReference type="EMBL" id="QGM46657.1"/>
    </source>
</evidence>
<dbReference type="EMBL" id="CP046052">
    <property type="protein sequence ID" value="QGM46657.1"/>
    <property type="molecule type" value="Genomic_DNA"/>
</dbReference>
<dbReference type="GO" id="GO:0008270">
    <property type="term" value="F:zinc ion binding"/>
    <property type="evidence" value="ECO:0007669"/>
    <property type="project" value="InterPro"/>
</dbReference>
<dbReference type="GO" id="GO:0016787">
    <property type="term" value="F:hydrolase activity"/>
    <property type="evidence" value="ECO:0007669"/>
    <property type="project" value="UniProtKB-KW"/>
</dbReference>
<feature type="compositionally biased region" description="Basic and acidic residues" evidence="5">
    <location>
        <begin position="30"/>
        <end position="49"/>
    </location>
</feature>
<dbReference type="Pfam" id="PF01844">
    <property type="entry name" value="HNH"/>
    <property type="match status" value="1"/>
</dbReference>
<evidence type="ECO:0000256" key="4">
    <source>
        <dbReference type="ARBA" id="ARBA00040194"/>
    </source>
</evidence>
<accession>A0A6B8KG04</accession>
<dbReference type="Proteomes" id="UP000309061">
    <property type="component" value="Chromosome"/>
</dbReference>
<sequence length="116" mass="13665">MPISAPRICSCGKVVAHGERCACQIRRHKESSARYDKTRPSARQRGYDSKWDQARKDFLAVHKTCVKCPNPATVVDHITPHKGDIKLFWDRKNWQPLCEPCHNSRKQREERRRERQ</sequence>
<feature type="region of interest" description="Disordered" evidence="5">
    <location>
        <begin position="29"/>
        <end position="49"/>
    </location>
</feature>
<evidence type="ECO:0000256" key="2">
    <source>
        <dbReference type="ARBA" id="ARBA00022801"/>
    </source>
</evidence>
<dbReference type="InterPro" id="IPR002711">
    <property type="entry name" value="HNH"/>
</dbReference>
<dbReference type="PANTHER" id="PTHR41286">
    <property type="entry name" value="HNH NUCLEASE YAJD-RELATED"/>
    <property type="match status" value="1"/>
</dbReference>
<evidence type="ECO:0000313" key="8">
    <source>
        <dbReference type="Proteomes" id="UP000309061"/>
    </source>
</evidence>
<dbReference type="GO" id="GO:0004519">
    <property type="term" value="F:endonuclease activity"/>
    <property type="evidence" value="ECO:0007669"/>
    <property type="project" value="UniProtKB-KW"/>
</dbReference>
<dbReference type="GO" id="GO:0003676">
    <property type="term" value="F:nucleic acid binding"/>
    <property type="evidence" value="ECO:0007669"/>
    <property type="project" value="InterPro"/>
</dbReference>
<feature type="domain" description="HNH nuclease" evidence="6">
    <location>
        <begin position="53"/>
        <end position="103"/>
    </location>
</feature>
<dbReference type="Gene3D" id="1.10.30.50">
    <property type="match status" value="1"/>
</dbReference>
<evidence type="ECO:0000256" key="1">
    <source>
        <dbReference type="ARBA" id="ARBA00022722"/>
    </source>
</evidence>
<name>A0A6B8KG04_9HYPH</name>
<keyword evidence="1" id="KW-0540">Nuclease</keyword>
<comment type="similarity">
    <text evidence="3">Belongs to the HNH nuclease family.</text>
</comment>
<dbReference type="SMART" id="SM00507">
    <property type="entry name" value="HNHc"/>
    <property type="match status" value="1"/>
</dbReference>
<evidence type="ECO:0000256" key="3">
    <source>
        <dbReference type="ARBA" id="ARBA00038412"/>
    </source>
</evidence>
<reference evidence="7 8" key="1">
    <citation type="submission" date="2019-11" db="EMBL/GenBank/DDBJ databases">
        <title>The genome sequence of Methylocystis heyeri.</title>
        <authorList>
            <person name="Oshkin I.Y."/>
            <person name="Miroshnikov K."/>
            <person name="Dedysh S.N."/>
        </authorList>
    </citation>
    <scope>NUCLEOTIDE SEQUENCE [LARGE SCALE GENOMIC DNA]</scope>
    <source>
        <strain evidence="7 8">H2</strain>
    </source>
</reference>
<dbReference type="OrthoDB" id="5292295at2"/>